<evidence type="ECO:0000313" key="6">
    <source>
        <dbReference type="Ensembl" id="ENSCLAP00000001504.1"/>
    </source>
</evidence>
<dbReference type="SMART" id="SM00369">
    <property type="entry name" value="LRR_TYP"/>
    <property type="match status" value="4"/>
</dbReference>
<keyword evidence="1" id="KW-0433">Leucine-rich repeat</keyword>
<dbReference type="PANTHER" id="PTHR48051:SF14">
    <property type="entry name" value="LEUCINE-RICH REPEAT AND CALPONIN HOMOLOGY DOMAIN-CONTAINING PROTEIN 2 ISOFORM X1"/>
    <property type="match status" value="1"/>
</dbReference>
<evidence type="ECO:0000256" key="3">
    <source>
        <dbReference type="SAM" id="Coils"/>
    </source>
</evidence>
<dbReference type="SUPFAM" id="SSF52058">
    <property type="entry name" value="L domain-like"/>
    <property type="match status" value="1"/>
</dbReference>
<dbReference type="FunFam" id="3.80.10.10:FF:000067">
    <property type="entry name" value="Leucine-rich repeat and calponin homology domain-containing protein 4 isoform 1"/>
    <property type="match status" value="1"/>
</dbReference>
<dbReference type="InterPro" id="IPR036872">
    <property type="entry name" value="CH_dom_sf"/>
</dbReference>
<dbReference type="Gene3D" id="1.10.418.10">
    <property type="entry name" value="Calponin-like domain"/>
    <property type="match status" value="1"/>
</dbReference>
<organism evidence="6 7">
    <name type="scientific">Chinchilla lanigera</name>
    <name type="common">Long-tailed chinchilla</name>
    <name type="synonym">Chinchilla villidera</name>
    <dbReference type="NCBI Taxonomy" id="34839"/>
    <lineage>
        <taxon>Eukaryota</taxon>
        <taxon>Metazoa</taxon>
        <taxon>Chordata</taxon>
        <taxon>Craniata</taxon>
        <taxon>Vertebrata</taxon>
        <taxon>Euteleostomi</taxon>
        <taxon>Mammalia</taxon>
        <taxon>Eutheria</taxon>
        <taxon>Euarchontoglires</taxon>
        <taxon>Glires</taxon>
        <taxon>Rodentia</taxon>
        <taxon>Hystricomorpha</taxon>
        <taxon>Chinchillidae</taxon>
        <taxon>Chinchilla</taxon>
    </lineage>
</organism>
<feature type="coiled-coil region" evidence="3">
    <location>
        <begin position="364"/>
        <end position="391"/>
    </location>
</feature>
<reference evidence="6" key="2">
    <citation type="submission" date="2025-09" db="UniProtKB">
        <authorList>
            <consortium name="Ensembl"/>
        </authorList>
    </citation>
    <scope>IDENTIFICATION</scope>
</reference>
<keyword evidence="7" id="KW-1185">Reference proteome</keyword>
<dbReference type="Pfam" id="PF13855">
    <property type="entry name" value="LRR_8"/>
    <property type="match status" value="1"/>
</dbReference>
<dbReference type="GO" id="GO:0005737">
    <property type="term" value="C:cytoplasm"/>
    <property type="evidence" value="ECO:0007669"/>
    <property type="project" value="TreeGrafter"/>
</dbReference>
<dbReference type="InterPro" id="IPR003591">
    <property type="entry name" value="Leu-rich_rpt_typical-subtyp"/>
</dbReference>
<evidence type="ECO:0000313" key="7">
    <source>
        <dbReference type="Proteomes" id="UP000694398"/>
    </source>
</evidence>
<feature type="region of interest" description="Disordered" evidence="4">
    <location>
        <begin position="505"/>
        <end position="526"/>
    </location>
</feature>
<dbReference type="Proteomes" id="UP000694398">
    <property type="component" value="Unassembled WGS sequence"/>
</dbReference>
<proteinExistence type="predicted"/>
<feature type="compositionally biased region" description="Basic and acidic residues" evidence="4">
    <location>
        <begin position="305"/>
        <end position="315"/>
    </location>
</feature>
<dbReference type="PANTHER" id="PTHR48051">
    <property type="match status" value="1"/>
</dbReference>
<evidence type="ECO:0000256" key="2">
    <source>
        <dbReference type="ARBA" id="ARBA00022737"/>
    </source>
</evidence>
<feature type="domain" description="Calponin-homology (CH)" evidence="5">
    <location>
        <begin position="537"/>
        <end position="650"/>
    </location>
</feature>
<dbReference type="FunFam" id="1.10.418.10:FF:000021">
    <property type="entry name" value="Leucine-rich repeat and calponin homology domain-containing protein 1 isoform 3"/>
    <property type="match status" value="1"/>
</dbReference>
<dbReference type="AlphaFoldDB" id="A0A8C2ULI1"/>
<dbReference type="OMA" id="TMECEKS"/>
<dbReference type="Ensembl" id="ENSCLAT00000001547.1">
    <property type="protein sequence ID" value="ENSCLAP00000001504.1"/>
    <property type="gene ID" value="ENSCLAG00000001130.1"/>
</dbReference>
<dbReference type="Gene3D" id="3.80.10.10">
    <property type="entry name" value="Ribonuclease Inhibitor"/>
    <property type="match status" value="1"/>
</dbReference>
<evidence type="ECO:0000256" key="1">
    <source>
        <dbReference type="ARBA" id="ARBA00022614"/>
    </source>
</evidence>
<reference evidence="6" key="1">
    <citation type="submission" date="2025-08" db="UniProtKB">
        <authorList>
            <consortium name="Ensembl"/>
        </authorList>
    </citation>
    <scope>IDENTIFICATION</scope>
</reference>
<dbReference type="Pfam" id="PF00560">
    <property type="entry name" value="LRR_1"/>
    <property type="match status" value="1"/>
</dbReference>
<dbReference type="PROSITE" id="PS51450">
    <property type="entry name" value="LRR"/>
    <property type="match status" value="1"/>
</dbReference>
<dbReference type="SMART" id="SM00364">
    <property type="entry name" value="LRR_BAC"/>
    <property type="match status" value="2"/>
</dbReference>
<accession>A0A8C2ULI1</accession>
<dbReference type="CDD" id="cd21271">
    <property type="entry name" value="CH_LRCH2"/>
    <property type="match status" value="1"/>
</dbReference>
<feature type="region of interest" description="Disordered" evidence="4">
    <location>
        <begin position="244"/>
        <end position="329"/>
    </location>
</feature>
<feature type="coiled-coil region" evidence="3">
    <location>
        <begin position="530"/>
        <end position="557"/>
    </location>
</feature>
<sequence>MAASQGGGGNSGGGGCGGGGSSGGGGGAAGGGGGGGAGAGGGGGESPLVFPTCAGSPLPLWDTAMKIYLLITVDIGFCFILKCYFHFSDLSRNRFTEIPSDVWLFAPLETLNLYHNCIKAIPEAIKNLQMLTYLNISCNEIQVLPQQMGKLHSLRELNIRRNNLHVLPDELGDLPLVKLDFSCNKVTEIPVCYRKLHLLQVIILDNNPLQVPPAQICLKGKVHIFKYLNIQACCRMDKKPDSLDLPSLSKRMPSQPLTDSIEDFYPNKNHGPDSGIGSDNGEKRLSTTEPSDDDTISLHSQVSESNREQISRNDSHTIGSKPDSQKDQEVYDFTDPNAEDVTVPEQGNTHMGPFVSFLKGKEKCSEKSQKNEELRNEKRLEKEQLLREEDDDDLKEVTDLRKIAAQLLKQEQKNRILNHSASVMRNKLKQTAEGEKSVSAEEVNSPSSLLAWQPLENQKDQIDEHLWPESQPIIWQSEERRRSKQIRKEYLKEYDRTDAFSHGPFGLKPRSAFSRSSRQEYGATDPGFTMRRKMEHLREEREQIRQLRNNLESRLKVILPDDIGAALMDGVVLCHLANHIRPRSVASIHVPSPAVPKLSMAKCRRNVENFLDACKKLGVSQERLCLPHHILEERGLVKVGVTVQALLELPTTKASQLSVA</sequence>
<protein>
    <submittedName>
        <fullName evidence="6">Leucine rich repeats and calponin homology domain containing 2</fullName>
    </submittedName>
</protein>
<gene>
    <name evidence="6" type="primary">LRCH2</name>
</gene>
<keyword evidence="2" id="KW-0677">Repeat</keyword>
<name>A0A8C2ULI1_CHILA</name>
<dbReference type="PROSITE" id="PS50021">
    <property type="entry name" value="CH"/>
    <property type="match status" value="1"/>
</dbReference>
<dbReference type="InterPro" id="IPR050216">
    <property type="entry name" value="LRR_domain-containing"/>
</dbReference>
<dbReference type="InterPro" id="IPR001715">
    <property type="entry name" value="CH_dom"/>
</dbReference>
<feature type="region of interest" description="Disordered" evidence="4">
    <location>
        <begin position="1"/>
        <end position="36"/>
    </location>
</feature>
<dbReference type="SMART" id="SM00033">
    <property type="entry name" value="CH"/>
    <property type="match status" value="1"/>
</dbReference>
<evidence type="ECO:0000256" key="4">
    <source>
        <dbReference type="SAM" id="MobiDB-lite"/>
    </source>
</evidence>
<dbReference type="SUPFAM" id="SSF47576">
    <property type="entry name" value="Calponin-homology domain, CH-domain"/>
    <property type="match status" value="1"/>
</dbReference>
<dbReference type="InterPro" id="IPR032675">
    <property type="entry name" value="LRR_dom_sf"/>
</dbReference>
<dbReference type="Pfam" id="PF00307">
    <property type="entry name" value="CH"/>
    <property type="match status" value="1"/>
</dbReference>
<dbReference type="InterPro" id="IPR001611">
    <property type="entry name" value="Leu-rich_rpt"/>
</dbReference>
<evidence type="ECO:0000259" key="5">
    <source>
        <dbReference type="PROSITE" id="PS50021"/>
    </source>
</evidence>
<keyword evidence="3" id="KW-0175">Coiled coil</keyword>
<dbReference type="GeneTree" id="ENSGT00940000160039"/>